<sequence length="340" mass="36747">MTRRLRAALTVVVAAVIGAATLAGCSSPGSDDGTVRFALDWTPNTNHTGLYAAIENGWFEEAGLDVEVLPYNDTSPDVLVASGGADFGISFQPSSTFSKAAGAQSVSVLAPLQRWASGIAVRADAQDITRPRDLDGKTYAGFGDPGEQALLQQVIRADGGRGEFTTVTLGTSAYEAVYSGQADFTSSFYAWEGIEAERRGTPMRYFDQTDYGIPEQYAIVVDGNRDWLEANPDRARAFVGALERGYRFAADDPDAAADLLIAANPGVFTDEELVHESQRMLAERYMRDANGDVGRQTFEQWAGYSGFLYRAGVLTGPDGTPLTSEPDWSEYFTDEYLDSP</sequence>
<feature type="domain" description="SsuA/THI5-like" evidence="13">
    <location>
        <begin position="44"/>
        <end position="256"/>
    </location>
</feature>
<dbReference type="SUPFAM" id="SSF53850">
    <property type="entry name" value="Periplasmic binding protein-like II"/>
    <property type="match status" value="1"/>
</dbReference>
<comment type="caution">
    <text evidence="14">The sequence shown here is derived from an EMBL/GenBank/DDBJ whole genome shotgun (WGS) entry which is preliminary data.</text>
</comment>
<evidence type="ECO:0000256" key="1">
    <source>
        <dbReference type="ARBA" id="ARBA00003469"/>
    </source>
</evidence>
<evidence type="ECO:0000256" key="10">
    <source>
        <dbReference type="ARBA" id="ARBA00033171"/>
    </source>
</evidence>
<comment type="pathway">
    <text evidence="2">Cofactor biosynthesis; thiamine diphosphate biosynthesis.</text>
</comment>
<evidence type="ECO:0000313" key="14">
    <source>
        <dbReference type="EMBL" id="TXG91675.1"/>
    </source>
</evidence>
<keyword evidence="12" id="KW-0732">Signal</keyword>
<protein>
    <recommendedName>
        <fullName evidence="10">Thiamine pyrimidine synthase</fullName>
    </recommendedName>
</protein>
<evidence type="ECO:0000313" key="15">
    <source>
        <dbReference type="Proteomes" id="UP000471120"/>
    </source>
</evidence>
<dbReference type="PANTHER" id="PTHR31528:SF1">
    <property type="entry name" value="4-AMINO-5-HYDROXYMETHYL-2-METHYLPYRIMIDINE PHOSPHATE SYNTHASE THI11-RELATED"/>
    <property type="match status" value="1"/>
</dbReference>
<accession>A0A6P2CGI0</accession>
<dbReference type="GO" id="GO:0046872">
    <property type="term" value="F:metal ion binding"/>
    <property type="evidence" value="ECO:0007669"/>
    <property type="project" value="UniProtKB-KW"/>
</dbReference>
<keyword evidence="6" id="KW-0479">Metal-binding</keyword>
<feature type="signal peptide" evidence="12">
    <location>
        <begin position="1"/>
        <end position="22"/>
    </location>
</feature>
<evidence type="ECO:0000256" key="11">
    <source>
        <dbReference type="ARBA" id="ARBA00048179"/>
    </source>
</evidence>
<keyword evidence="7" id="KW-0663">Pyridoxal phosphate</keyword>
<feature type="chain" id="PRO_5039072790" description="Thiamine pyrimidine synthase" evidence="12">
    <location>
        <begin position="23"/>
        <end position="340"/>
    </location>
</feature>
<dbReference type="PANTHER" id="PTHR31528">
    <property type="entry name" value="4-AMINO-5-HYDROXYMETHYL-2-METHYLPYRIMIDINE PHOSPHATE SYNTHASE THI11-RELATED"/>
    <property type="match status" value="1"/>
</dbReference>
<comment type="subunit">
    <text evidence="4">Homodimer.</text>
</comment>
<dbReference type="Gene3D" id="3.40.190.10">
    <property type="entry name" value="Periplasmic binding protein-like II"/>
    <property type="match status" value="2"/>
</dbReference>
<keyword evidence="8" id="KW-0784">Thiamine biosynthesis</keyword>
<evidence type="ECO:0000256" key="5">
    <source>
        <dbReference type="ARBA" id="ARBA00022679"/>
    </source>
</evidence>
<reference evidence="14 15" key="1">
    <citation type="submission" date="2018-07" db="EMBL/GenBank/DDBJ databases">
        <title>Genome sequence of Rhodococcus rhodnii ATCC 35071 from Rhodnius prolixus.</title>
        <authorList>
            <person name="Patel V."/>
            <person name="Vogel K.J."/>
        </authorList>
    </citation>
    <scope>NUCLEOTIDE SEQUENCE [LARGE SCALE GENOMIC DNA]</scope>
    <source>
        <strain evidence="14 15">ATCC 35071</strain>
    </source>
</reference>
<evidence type="ECO:0000256" key="2">
    <source>
        <dbReference type="ARBA" id="ARBA00004948"/>
    </source>
</evidence>
<evidence type="ECO:0000256" key="9">
    <source>
        <dbReference type="ARBA" id="ARBA00023004"/>
    </source>
</evidence>
<dbReference type="AlphaFoldDB" id="A0A6P2CGI0"/>
<evidence type="ECO:0000256" key="3">
    <source>
        <dbReference type="ARBA" id="ARBA00009406"/>
    </source>
</evidence>
<dbReference type="Pfam" id="PF09084">
    <property type="entry name" value="NMT1"/>
    <property type="match status" value="1"/>
</dbReference>
<name>A0A6P2CGI0_9NOCA</name>
<dbReference type="RefSeq" id="WP_010839778.1">
    <property type="nucleotide sequence ID" value="NZ_QRCM01000001.1"/>
</dbReference>
<comment type="function">
    <text evidence="1">Responsible for the formation of the pyrimidine heterocycle in the thiamine biosynthesis pathway. Catalyzes the formation of hydroxymethylpyrimidine phosphate (HMP-P) from histidine and pyridoxal phosphate (PLP). The protein uses PLP and the active site histidine to form HMP-P, generating an inactive enzyme. The enzyme can only undergo a single turnover, which suggests it is a suicide enzyme.</text>
</comment>
<comment type="catalytic activity">
    <reaction evidence="11">
        <text>N(6)-(pyridoxal phosphate)-L-lysyl-[4-amino-5-hydroxymethyl-2-methylpyrimidine phosphate synthase] + L-histidyl-[4-amino-5-hydroxymethyl-2-methylpyrimidine phosphate synthase] + 2 Fe(3+) + 4 H2O = L-lysyl-[4-amino-5-hydroxymethyl-2-methylpyrimidine phosphate synthase] + (2S)-2-amino-5-hydroxy-4-oxopentanoyl-[4-amino-5-hydroxymethyl-2-methylpyrimidine phosphate synthase] + 4-amino-2-methyl-5-(phosphooxymethyl)pyrimidine + 3-oxopropanoate + 2 Fe(2+) + 2 H(+)</text>
        <dbReference type="Rhea" id="RHEA:65756"/>
        <dbReference type="Rhea" id="RHEA-COMP:16892"/>
        <dbReference type="Rhea" id="RHEA-COMP:16893"/>
        <dbReference type="Rhea" id="RHEA-COMP:16894"/>
        <dbReference type="Rhea" id="RHEA-COMP:16895"/>
        <dbReference type="ChEBI" id="CHEBI:15377"/>
        <dbReference type="ChEBI" id="CHEBI:15378"/>
        <dbReference type="ChEBI" id="CHEBI:29033"/>
        <dbReference type="ChEBI" id="CHEBI:29034"/>
        <dbReference type="ChEBI" id="CHEBI:29969"/>
        <dbReference type="ChEBI" id="CHEBI:29979"/>
        <dbReference type="ChEBI" id="CHEBI:33190"/>
        <dbReference type="ChEBI" id="CHEBI:58354"/>
        <dbReference type="ChEBI" id="CHEBI:143915"/>
        <dbReference type="ChEBI" id="CHEBI:157692"/>
    </reaction>
    <physiologicalReaction direction="left-to-right" evidence="11">
        <dbReference type="Rhea" id="RHEA:65757"/>
    </physiologicalReaction>
</comment>
<gene>
    <name evidence="14" type="ORF">DW322_17600</name>
</gene>
<dbReference type="EMBL" id="QRCM01000001">
    <property type="protein sequence ID" value="TXG91675.1"/>
    <property type="molecule type" value="Genomic_DNA"/>
</dbReference>
<comment type="similarity">
    <text evidence="3">Belongs to the NMT1/THI5 family.</text>
</comment>
<dbReference type="Proteomes" id="UP000471120">
    <property type="component" value="Unassembled WGS sequence"/>
</dbReference>
<evidence type="ECO:0000259" key="13">
    <source>
        <dbReference type="Pfam" id="PF09084"/>
    </source>
</evidence>
<dbReference type="GO" id="GO:0016740">
    <property type="term" value="F:transferase activity"/>
    <property type="evidence" value="ECO:0007669"/>
    <property type="project" value="UniProtKB-KW"/>
</dbReference>
<evidence type="ECO:0000256" key="4">
    <source>
        <dbReference type="ARBA" id="ARBA00011738"/>
    </source>
</evidence>
<keyword evidence="9" id="KW-0408">Iron</keyword>
<evidence type="ECO:0000256" key="7">
    <source>
        <dbReference type="ARBA" id="ARBA00022898"/>
    </source>
</evidence>
<keyword evidence="5" id="KW-0808">Transferase</keyword>
<dbReference type="PROSITE" id="PS51257">
    <property type="entry name" value="PROKAR_LIPOPROTEIN"/>
    <property type="match status" value="1"/>
</dbReference>
<proteinExistence type="inferred from homology"/>
<dbReference type="InterPro" id="IPR027939">
    <property type="entry name" value="NMT1/THI5"/>
</dbReference>
<evidence type="ECO:0000256" key="6">
    <source>
        <dbReference type="ARBA" id="ARBA00022723"/>
    </source>
</evidence>
<organism evidence="14 15">
    <name type="scientific">Rhodococcus rhodnii</name>
    <dbReference type="NCBI Taxonomy" id="38312"/>
    <lineage>
        <taxon>Bacteria</taxon>
        <taxon>Bacillati</taxon>
        <taxon>Actinomycetota</taxon>
        <taxon>Actinomycetes</taxon>
        <taxon>Mycobacteriales</taxon>
        <taxon>Nocardiaceae</taxon>
        <taxon>Rhodococcus</taxon>
    </lineage>
</organism>
<dbReference type="GO" id="GO:0009228">
    <property type="term" value="P:thiamine biosynthetic process"/>
    <property type="evidence" value="ECO:0007669"/>
    <property type="project" value="UniProtKB-KW"/>
</dbReference>
<evidence type="ECO:0000256" key="8">
    <source>
        <dbReference type="ARBA" id="ARBA00022977"/>
    </source>
</evidence>
<dbReference type="InterPro" id="IPR015168">
    <property type="entry name" value="SsuA/THI5"/>
</dbReference>
<evidence type="ECO:0000256" key="12">
    <source>
        <dbReference type="SAM" id="SignalP"/>
    </source>
</evidence>